<evidence type="ECO:0000313" key="7">
    <source>
        <dbReference type="Proteomes" id="UP001499843"/>
    </source>
</evidence>
<evidence type="ECO:0000256" key="1">
    <source>
        <dbReference type="ARBA" id="ARBA00009080"/>
    </source>
</evidence>
<keyword evidence="3" id="KW-0520">NAD</keyword>
<dbReference type="InterPro" id="IPR036291">
    <property type="entry name" value="NAD(P)-bd_dom_sf"/>
</dbReference>
<dbReference type="Proteomes" id="UP001499843">
    <property type="component" value="Unassembled WGS sequence"/>
</dbReference>
<sequence length="290" mass="30434">MSIRLGFIGLGVMGGPMCRNLVRRSGVPVTAFDLNAEALDACEADQAGSAAEVARRSDIVFLSLPAAPHVESVVLNDVLPNARPGQIVVDLSTSPVELAQRLAAMLAGESLTFLDAPVARTRQAAVDGTLSITVGAPSTDAFARVEPYLRCMATEVRHCGPPGAGALIKLLNNLVVFETVVALAEAVTLARRTGLVGDDTLFDALGAGSAASFVLDNHGRKALLPNTHPRGAFPAAYMRKDIGYVLDLAEQTGVRLPAGNLAHDLLGDACEQGHAEAYHTVVVRVIEQQR</sequence>
<dbReference type="InterPro" id="IPR029154">
    <property type="entry name" value="HIBADH-like_NADP-bd"/>
</dbReference>
<evidence type="ECO:0000259" key="5">
    <source>
        <dbReference type="Pfam" id="PF14833"/>
    </source>
</evidence>
<dbReference type="PIRSF" id="PIRSF000103">
    <property type="entry name" value="HIBADH"/>
    <property type="match status" value="1"/>
</dbReference>
<keyword evidence="7" id="KW-1185">Reference proteome</keyword>
<feature type="domain" description="3-hydroxyisobutyrate dehydrogenase-like NAD-binding" evidence="5">
    <location>
        <begin position="163"/>
        <end position="286"/>
    </location>
</feature>
<name>A0ABN3CDQ5_9ACTN</name>
<dbReference type="SUPFAM" id="SSF51735">
    <property type="entry name" value="NAD(P)-binding Rossmann-fold domains"/>
    <property type="match status" value="1"/>
</dbReference>
<dbReference type="Gene3D" id="3.40.50.720">
    <property type="entry name" value="NAD(P)-binding Rossmann-like Domain"/>
    <property type="match status" value="1"/>
</dbReference>
<protein>
    <submittedName>
        <fullName evidence="6">2-hydroxy-3-oxopropionate reductase</fullName>
    </submittedName>
</protein>
<proteinExistence type="inferred from homology"/>
<organism evidence="6 7">
    <name type="scientific">Nonomuraea monospora</name>
    <dbReference type="NCBI Taxonomy" id="568818"/>
    <lineage>
        <taxon>Bacteria</taxon>
        <taxon>Bacillati</taxon>
        <taxon>Actinomycetota</taxon>
        <taxon>Actinomycetes</taxon>
        <taxon>Streptosporangiales</taxon>
        <taxon>Streptosporangiaceae</taxon>
        <taxon>Nonomuraea</taxon>
    </lineage>
</organism>
<dbReference type="Pfam" id="PF14833">
    <property type="entry name" value="NAD_binding_11"/>
    <property type="match status" value="1"/>
</dbReference>
<dbReference type="InterPro" id="IPR013328">
    <property type="entry name" value="6PGD_dom2"/>
</dbReference>
<feature type="domain" description="6-phosphogluconate dehydrogenase NADP-binding" evidence="4">
    <location>
        <begin position="5"/>
        <end position="160"/>
    </location>
</feature>
<dbReference type="InterPro" id="IPR015815">
    <property type="entry name" value="HIBADH-related"/>
</dbReference>
<evidence type="ECO:0000259" key="4">
    <source>
        <dbReference type="Pfam" id="PF03446"/>
    </source>
</evidence>
<comment type="similarity">
    <text evidence="1">Belongs to the HIBADH-related family.</text>
</comment>
<dbReference type="RefSeq" id="WP_344474451.1">
    <property type="nucleotide sequence ID" value="NZ_BAAAQX010000006.1"/>
</dbReference>
<evidence type="ECO:0000256" key="3">
    <source>
        <dbReference type="ARBA" id="ARBA00023027"/>
    </source>
</evidence>
<reference evidence="6 7" key="1">
    <citation type="journal article" date="2019" name="Int. J. Syst. Evol. Microbiol.">
        <title>The Global Catalogue of Microorganisms (GCM) 10K type strain sequencing project: providing services to taxonomists for standard genome sequencing and annotation.</title>
        <authorList>
            <consortium name="The Broad Institute Genomics Platform"/>
            <consortium name="The Broad Institute Genome Sequencing Center for Infectious Disease"/>
            <person name="Wu L."/>
            <person name="Ma J."/>
        </authorList>
    </citation>
    <scope>NUCLEOTIDE SEQUENCE [LARGE SCALE GENOMIC DNA]</scope>
    <source>
        <strain evidence="6 7">JCM 16114</strain>
    </source>
</reference>
<dbReference type="InterPro" id="IPR006115">
    <property type="entry name" value="6PGDH_NADP-bd"/>
</dbReference>
<keyword evidence="2" id="KW-0560">Oxidoreductase</keyword>
<comment type="caution">
    <text evidence="6">The sequence shown here is derived from an EMBL/GenBank/DDBJ whole genome shotgun (WGS) entry which is preliminary data.</text>
</comment>
<evidence type="ECO:0000256" key="2">
    <source>
        <dbReference type="ARBA" id="ARBA00023002"/>
    </source>
</evidence>
<dbReference type="PANTHER" id="PTHR43060">
    <property type="entry name" value="3-HYDROXYISOBUTYRATE DEHYDROGENASE-LIKE 1, MITOCHONDRIAL-RELATED"/>
    <property type="match status" value="1"/>
</dbReference>
<dbReference type="Gene3D" id="1.10.1040.10">
    <property type="entry name" value="N-(1-d-carboxylethyl)-l-norvaline Dehydrogenase, domain 2"/>
    <property type="match status" value="1"/>
</dbReference>
<evidence type="ECO:0000313" key="6">
    <source>
        <dbReference type="EMBL" id="GAA2207350.1"/>
    </source>
</evidence>
<dbReference type="InterPro" id="IPR008927">
    <property type="entry name" value="6-PGluconate_DH-like_C_sf"/>
</dbReference>
<accession>A0ABN3CDQ5</accession>
<dbReference type="PANTHER" id="PTHR43060:SF15">
    <property type="entry name" value="3-HYDROXYISOBUTYRATE DEHYDROGENASE-LIKE 1, MITOCHONDRIAL-RELATED"/>
    <property type="match status" value="1"/>
</dbReference>
<dbReference type="EMBL" id="BAAAQX010000006">
    <property type="protein sequence ID" value="GAA2207350.1"/>
    <property type="molecule type" value="Genomic_DNA"/>
</dbReference>
<dbReference type="SUPFAM" id="SSF48179">
    <property type="entry name" value="6-phosphogluconate dehydrogenase C-terminal domain-like"/>
    <property type="match status" value="1"/>
</dbReference>
<gene>
    <name evidence="6" type="primary">garR</name>
    <name evidence="6" type="ORF">GCM10009850_028080</name>
</gene>
<dbReference type="Pfam" id="PF03446">
    <property type="entry name" value="NAD_binding_2"/>
    <property type="match status" value="1"/>
</dbReference>